<dbReference type="InterPro" id="IPR017926">
    <property type="entry name" value="GATASE"/>
</dbReference>
<dbReference type="PANTHER" id="PTHR42701:SF1">
    <property type="entry name" value="IMIDAZOLE GLYCEROL PHOSPHATE SYNTHASE SUBUNIT HISH"/>
    <property type="match status" value="1"/>
</dbReference>
<comment type="catalytic activity">
    <reaction evidence="8 10">
        <text>5-[(5-phospho-1-deoxy-D-ribulos-1-ylimino)methylamino]-1-(5-phospho-beta-D-ribosyl)imidazole-4-carboxamide + L-glutamine = D-erythro-1-(imidazol-4-yl)glycerol 3-phosphate + 5-amino-1-(5-phospho-beta-D-ribosyl)imidazole-4-carboxamide + L-glutamate + H(+)</text>
        <dbReference type="Rhea" id="RHEA:24793"/>
        <dbReference type="ChEBI" id="CHEBI:15378"/>
        <dbReference type="ChEBI" id="CHEBI:29985"/>
        <dbReference type="ChEBI" id="CHEBI:58278"/>
        <dbReference type="ChEBI" id="CHEBI:58359"/>
        <dbReference type="ChEBI" id="CHEBI:58475"/>
        <dbReference type="ChEBI" id="CHEBI:58525"/>
        <dbReference type="EC" id="4.3.2.10"/>
    </reaction>
</comment>
<comment type="function">
    <text evidence="10">IGPS catalyzes the conversion of PRFAR and glutamine to IGP, AICAR and glutamate. The HisH subunit catalyzes the hydrolysis of glutamine to glutamate and ammonia as part of the synthesis of IGP and AICAR. The resulting ammonia molecule is channeled to the active site of HisF.</text>
</comment>
<name>A0AA37FBB1_9ARCH</name>
<evidence type="ECO:0000256" key="5">
    <source>
        <dbReference type="ARBA" id="ARBA00022962"/>
    </source>
</evidence>
<dbReference type="NCBIfam" id="TIGR01855">
    <property type="entry name" value="IMP_synth_hisH"/>
    <property type="match status" value="1"/>
</dbReference>
<proteinExistence type="inferred from homology"/>
<evidence type="ECO:0000256" key="1">
    <source>
        <dbReference type="ARBA" id="ARBA00005091"/>
    </source>
</evidence>
<reference evidence="13" key="1">
    <citation type="journal article" date="2014" name="Int. J. Syst. Evol. Microbiol.">
        <title>Complete genome sequence of Corynebacterium casei LMG S-19264T (=DSM 44701T), isolated from a smear-ripened cheese.</title>
        <authorList>
            <consortium name="US DOE Joint Genome Institute (JGI-PGF)"/>
            <person name="Walter F."/>
            <person name="Albersmeier A."/>
            <person name="Kalinowski J."/>
            <person name="Ruckert C."/>
        </authorList>
    </citation>
    <scope>NUCLEOTIDE SEQUENCE</scope>
    <source>
        <strain evidence="13">JCM 13583</strain>
    </source>
</reference>
<gene>
    <name evidence="10" type="primary">hisH</name>
    <name evidence="13" type="ORF">GCM10007108_12270</name>
</gene>
<evidence type="ECO:0000313" key="13">
    <source>
        <dbReference type="EMBL" id="GGM75894.1"/>
    </source>
</evidence>
<comment type="subunit">
    <text evidence="2 10">Heterodimer of HisH and HisF.</text>
</comment>
<evidence type="ECO:0000256" key="2">
    <source>
        <dbReference type="ARBA" id="ARBA00011152"/>
    </source>
</evidence>
<dbReference type="SUPFAM" id="SSF52317">
    <property type="entry name" value="Class I glutamine amidotransferase-like"/>
    <property type="match status" value="1"/>
</dbReference>
<evidence type="ECO:0000256" key="6">
    <source>
        <dbReference type="ARBA" id="ARBA00023102"/>
    </source>
</evidence>
<evidence type="ECO:0000313" key="14">
    <source>
        <dbReference type="Proteomes" id="UP000632195"/>
    </source>
</evidence>
<dbReference type="GO" id="GO:0004359">
    <property type="term" value="F:glutaminase activity"/>
    <property type="evidence" value="ECO:0007669"/>
    <property type="project" value="UniProtKB-EC"/>
</dbReference>
<comment type="catalytic activity">
    <reaction evidence="9 10">
        <text>L-glutamine + H2O = L-glutamate + NH4(+)</text>
        <dbReference type="Rhea" id="RHEA:15889"/>
        <dbReference type="ChEBI" id="CHEBI:15377"/>
        <dbReference type="ChEBI" id="CHEBI:28938"/>
        <dbReference type="ChEBI" id="CHEBI:29985"/>
        <dbReference type="ChEBI" id="CHEBI:58359"/>
        <dbReference type="EC" id="3.5.1.2"/>
    </reaction>
</comment>
<feature type="active site" description="Nucleophile" evidence="10 11">
    <location>
        <position position="72"/>
    </location>
</feature>
<evidence type="ECO:0000256" key="10">
    <source>
        <dbReference type="HAMAP-Rule" id="MF_00278"/>
    </source>
</evidence>
<keyword evidence="14" id="KW-1185">Reference proteome</keyword>
<feature type="active site" evidence="10 11">
    <location>
        <position position="172"/>
    </location>
</feature>
<dbReference type="EC" id="3.5.1.2" evidence="10"/>
<keyword evidence="6 10" id="KW-0368">Histidine biosynthesis</keyword>
<dbReference type="EC" id="4.3.2.10" evidence="10"/>
<dbReference type="PROSITE" id="PS51273">
    <property type="entry name" value="GATASE_TYPE_1"/>
    <property type="match status" value="1"/>
</dbReference>
<protein>
    <recommendedName>
        <fullName evidence="10">Imidazole glycerol phosphate synthase subunit HisH</fullName>
        <ecNumber evidence="10">4.3.2.10</ecNumber>
    </recommendedName>
    <alternativeName>
        <fullName evidence="10">IGP synthase glutaminase subunit</fullName>
        <ecNumber evidence="10">3.5.1.2</ecNumber>
    </alternativeName>
    <alternativeName>
        <fullName evidence="10">IGP synthase subunit HisH</fullName>
    </alternativeName>
    <alternativeName>
        <fullName evidence="10">ImGP synthase subunit HisH</fullName>
        <shortName evidence="10">IGPS subunit HisH</shortName>
    </alternativeName>
</protein>
<dbReference type="EMBL" id="BMNY01000002">
    <property type="protein sequence ID" value="GGM75894.1"/>
    <property type="molecule type" value="Genomic_DNA"/>
</dbReference>
<dbReference type="AlphaFoldDB" id="A0AA37FBB1"/>
<dbReference type="PIRSF" id="PIRSF000495">
    <property type="entry name" value="Amidotransf_hisH"/>
    <property type="match status" value="1"/>
</dbReference>
<dbReference type="Gene3D" id="3.40.50.880">
    <property type="match status" value="1"/>
</dbReference>
<feature type="active site" evidence="10 11">
    <location>
        <position position="170"/>
    </location>
</feature>
<dbReference type="GO" id="GO:0000105">
    <property type="term" value="P:L-histidine biosynthetic process"/>
    <property type="evidence" value="ECO:0007669"/>
    <property type="project" value="UniProtKB-UniRule"/>
</dbReference>
<dbReference type="HAMAP" id="MF_00278">
    <property type="entry name" value="HisH"/>
    <property type="match status" value="1"/>
</dbReference>
<evidence type="ECO:0000256" key="7">
    <source>
        <dbReference type="ARBA" id="ARBA00023239"/>
    </source>
</evidence>
<comment type="pathway">
    <text evidence="1 10">Amino-acid biosynthesis; L-histidine biosynthesis; L-histidine from 5-phospho-alpha-D-ribose 1-diphosphate: step 5/9.</text>
</comment>
<organism evidence="13 14">
    <name type="scientific">Thermogymnomonas acidicola</name>
    <dbReference type="NCBI Taxonomy" id="399579"/>
    <lineage>
        <taxon>Archaea</taxon>
        <taxon>Methanobacteriati</taxon>
        <taxon>Thermoplasmatota</taxon>
        <taxon>Thermoplasmata</taxon>
        <taxon>Thermoplasmatales</taxon>
        <taxon>Thermogymnomonas</taxon>
    </lineage>
</organism>
<accession>A0AA37FBB1</accession>
<evidence type="ECO:0000256" key="4">
    <source>
        <dbReference type="ARBA" id="ARBA00022801"/>
    </source>
</evidence>
<keyword evidence="4 10" id="KW-0378">Hydrolase</keyword>
<dbReference type="CDD" id="cd01748">
    <property type="entry name" value="GATase1_IGP_Synthase"/>
    <property type="match status" value="1"/>
</dbReference>
<dbReference type="InterPro" id="IPR010139">
    <property type="entry name" value="Imidazole-glycPsynth_HisH"/>
</dbReference>
<evidence type="ECO:0000256" key="8">
    <source>
        <dbReference type="ARBA" id="ARBA00047838"/>
    </source>
</evidence>
<evidence type="ECO:0000256" key="9">
    <source>
        <dbReference type="ARBA" id="ARBA00049534"/>
    </source>
</evidence>
<evidence type="ECO:0000259" key="12">
    <source>
        <dbReference type="Pfam" id="PF00117"/>
    </source>
</evidence>
<keyword evidence="3 10" id="KW-0028">Amino-acid biosynthesis</keyword>
<feature type="domain" description="Glutamine amidotransferase" evidence="12">
    <location>
        <begin position="34"/>
        <end position="186"/>
    </location>
</feature>
<evidence type="ECO:0000256" key="3">
    <source>
        <dbReference type="ARBA" id="ARBA00022605"/>
    </source>
</evidence>
<dbReference type="InterPro" id="IPR029062">
    <property type="entry name" value="Class_I_gatase-like"/>
</dbReference>
<dbReference type="GO" id="GO:0005737">
    <property type="term" value="C:cytoplasm"/>
    <property type="evidence" value="ECO:0007669"/>
    <property type="project" value="UniProtKB-SubCell"/>
</dbReference>
<keyword evidence="5 10" id="KW-0315">Glutamine amidotransferase</keyword>
<dbReference type="GO" id="GO:0000107">
    <property type="term" value="F:imidazoleglycerol-phosphate synthase activity"/>
    <property type="evidence" value="ECO:0007669"/>
    <property type="project" value="UniProtKB-UniRule"/>
</dbReference>
<evidence type="ECO:0000256" key="11">
    <source>
        <dbReference type="PIRSR" id="PIRSR000495-1"/>
    </source>
</evidence>
<dbReference type="Proteomes" id="UP000632195">
    <property type="component" value="Unassembled WGS sequence"/>
</dbReference>
<keyword evidence="7 10" id="KW-0456">Lyase</keyword>
<dbReference type="Pfam" id="PF00117">
    <property type="entry name" value="GATase"/>
    <property type="match status" value="1"/>
</dbReference>
<sequence length="189" mass="20296">MMGVVDLGLGNMSNVLRAVRGTAVRDVYGVERASALIIPGVGSFSAAMPTLETVREAIIGRVREGIPVLGICLGLQLLYEGSEEGPGRGLSIFRGTVKRFSGVRVPHIGWNQVEPSGESVLLKGIRRGEFFYFVHSYYAPVSEFTRGLTDYGGAFSSVVEKGNVFGVQFHPEKSGQAGARVLRNFGVMA</sequence>
<comment type="caution">
    <text evidence="13">The sequence shown here is derived from an EMBL/GenBank/DDBJ whole genome shotgun (WGS) entry which is preliminary data.</text>
</comment>
<dbReference type="PANTHER" id="PTHR42701">
    <property type="entry name" value="IMIDAZOLE GLYCEROL PHOSPHATE SYNTHASE SUBUNIT HISH"/>
    <property type="match status" value="1"/>
</dbReference>
<comment type="subcellular location">
    <subcellularLocation>
        <location evidence="10">Cytoplasm</location>
    </subcellularLocation>
</comment>
<reference evidence="13" key="2">
    <citation type="submission" date="2022-09" db="EMBL/GenBank/DDBJ databases">
        <authorList>
            <person name="Sun Q."/>
            <person name="Ohkuma M."/>
        </authorList>
    </citation>
    <scope>NUCLEOTIDE SEQUENCE</scope>
    <source>
        <strain evidence="13">JCM 13583</strain>
    </source>
</reference>
<keyword evidence="10" id="KW-0963">Cytoplasm</keyword>
<dbReference type="GO" id="GO:0016829">
    <property type="term" value="F:lyase activity"/>
    <property type="evidence" value="ECO:0007669"/>
    <property type="project" value="UniProtKB-KW"/>
</dbReference>